<dbReference type="AlphaFoldDB" id="A0A6A5WY46"/>
<accession>A0A6A5WY46</accession>
<reference evidence="1" key="1">
    <citation type="journal article" date="2020" name="Stud. Mycol.">
        <title>101 Dothideomycetes genomes: a test case for predicting lifestyles and emergence of pathogens.</title>
        <authorList>
            <person name="Haridas S."/>
            <person name="Albert R."/>
            <person name="Binder M."/>
            <person name="Bloem J."/>
            <person name="Labutti K."/>
            <person name="Salamov A."/>
            <person name="Andreopoulos B."/>
            <person name="Baker S."/>
            <person name="Barry K."/>
            <person name="Bills G."/>
            <person name="Bluhm B."/>
            <person name="Cannon C."/>
            <person name="Castanera R."/>
            <person name="Culley D."/>
            <person name="Daum C."/>
            <person name="Ezra D."/>
            <person name="Gonzalez J."/>
            <person name="Henrissat B."/>
            <person name="Kuo A."/>
            <person name="Liang C."/>
            <person name="Lipzen A."/>
            <person name="Lutzoni F."/>
            <person name="Magnuson J."/>
            <person name="Mondo S."/>
            <person name="Nolan M."/>
            <person name="Ohm R."/>
            <person name="Pangilinan J."/>
            <person name="Park H.-J."/>
            <person name="Ramirez L."/>
            <person name="Alfaro M."/>
            <person name="Sun H."/>
            <person name="Tritt A."/>
            <person name="Yoshinaga Y."/>
            <person name="Zwiers L.-H."/>
            <person name="Turgeon B."/>
            <person name="Goodwin S."/>
            <person name="Spatafora J."/>
            <person name="Crous P."/>
            <person name="Grigoriev I."/>
        </authorList>
    </citation>
    <scope>NUCLEOTIDE SEQUENCE</scope>
    <source>
        <strain evidence="1">CBS 123094</strain>
    </source>
</reference>
<organism evidence="1 2">
    <name type="scientific">Amniculicola lignicola CBS 123094</name>
    <dbReference type="NCBI Taxonomy" id="1392246"/>
    <lineage>
        <taxon>Eukaryota</taxon>
        <taxon>Fungi</taxon>
        <taxon>Dikarya</taxon>
        <taxon>Ascomycota</taxon>
        <taxon>Pezizomycotina</taxon>
        <taxon>Dothideomycetes</taxon>
        <taxon>Pleosporomycetidae</taxon>
        <taxon>Pleosporales</taxon>
        <taxon>Amniculicolaceae</taxon>
        <taxon>Amniculicola</taxon>
    </lineage>
</organism>
<sequence length="166" mass="18425">MGIEGFARPNCAKSFWSSRIPSRERAQTYNVDGFYSHTARLQISSVILGFRPRRVAPACAGSYIPPLQIGIVHCTRLGTIKTSLEQQSPFSPNSLTLPLVYVPSHDRFFSCYFPWQRRLGLPLGVTISSPRPLIRSLGYAPKDPLAIQNLSHIGQKAISDNAQNNV</sequence>
<dbReference type="EMBL" id="ML977559">
    <property type="protein sequence ID" value="KAF2006733.1"/>
    <property type="molecule type" value="Genomic_DNA"/>
</dbReference>
<proteinExistence type="predicted"/>
<gene>
    <name evidence="1" type="ORF">P154DRAFT_224049</name>
</gene>
<protein>
    <submittedName>
        <fullName evidence="1">Uncharacterized protein</fullName>
    </submittedName>
</protein>
<dbReference type="Proteomes" id="UP000799779">
    <property type="component" value="Unassembled WGS sequence"/>
</dbReference>
<name>A0A6A5WY46_9PLEO</name>
<evidence type="ECO:0000313" key="2">
    <source>
        <dbReference type="Proteomes" id="UP000799779"/>
    </source>
</evidence>
<evidence type="ECO:0000313" key="1">
    <source>
        <dbReference type="EMBL" id="KAF2006733.1"/>
    </source>
</evidence>
<keyword evidence="2" id="KW-1185">Reference proteome</keyword>